<dbReference type="GO" id="GO:0006412">
    <property type="term" value="P:translation"/>
    <property type="evidence" value="ECO:0007669"/>
    <property type="project" value="InterPro"/>
</dbReference>
<dbReference type="Pfam" id="PF01386">
    <property type="entry name" value="Ribosomal_L25p"/>
    <property type="match status" value="1"/>
</dbReference>
<evidence type="ECO:0000256" key="1">
    <source>
        <dbReference type="ARBA" id="ARBA00022730"/>
    </source>
</evidence>
<organism evidence="7">
    <name type="scientific">bioreactor metagenome</name>
    <dbReference type="NCBI Taxonomy" id="1076179"/>
    <lineage>
        <taxon>unclassified sequences</taxon>
        <taxon>metagenomes</taxon>
        <taxon>ecological metagenomes</taxon>
    </lineage>
</organism>
<dbReference type="Pfam" id="PF14693">
    <property type="entry name" value="Ribosomal_TL5_C"/>
    <property type="match status" value="1"/>
</dbReference>
<keyword evidence="2" id="KW-0694">RNA-binding</keyword>
<dbReference type="Gene3D" id="2.170.120.20">
    <property type="entry name" value="Ribosomal protein L25, beta domain"/>
    <property type="match status" value="1"/>
</dbReference>
<keyword evidence="3 7" id="KW-0689">Ribosomal protein</keyword>
<feature type="domain" description="Large ribosomal subunit protein bL25 L25" evidence="5">
    <location>
        <begin position="7"/>
        <end position="91"/>
    </location>
</feature>
<dbReference type="GO" id="GO:0003735">
    <property type="term" value="F:structural constituent of ribosome"/>
    <property type="evidence" value="ECO:0007669"/>
    <property type="project" value="InterPro"/>
</dbReference>
<proteinExistence type="inferred from homology"/>
<keyword evidence="4" id="KW-0687">Ribonucleoprotein</keyword>
<name>A0A645AYI2_9ZZZZ</name>
<dbReference type="EMBL" id="VSSQ01016473">
    <property type="protein sequence ID" value="MPM57846.1"/>
    <property type="molecule type" value="Genomic_DNA"/>
</dbReference>
<dbReference type="InterPro" id="IPR020930">
    <property type="entry name" value="Ribosomal_uL5_bac-type"/>
</dbReference>
<keyword evidence="1" id="KW-0699">rRNA-binding</keyword>
<evidence type="ECO:0000259" key="6">
    <source>
        <dbReference type="Pfam" id="PF14693"/>
    </source>
</evidence>
<dbReference type="InterPro" id="IPR011035">
    <property type="entry name" value="Ribosomal_bL25/Gln-tRNA_synth"/>
</dbReference>
<dbReference type="InterPro" id="IPR001021">
    <property type="entry name" value="Ribosomal_bL25_long"/>
</dbReference>
<evidence type="ECO:0000259" key="5">
    <source>
        <dbReference type="Pfam" id="PF01386"/>
    </source>
</evidence>
<dbReference type="PANTHER" id="PTHR33284:SF1">
    <property type="entry name" value="RIBOSOMAL PROTEIN L25_GLN-TRNA SYNTHETASE, ANTI-CODON-BINDING DOMAIN-CONTAINING PROTEIN"/>
    <property type="match status" value="1"/>
</dbReference>
<dbReference type="InterPro" id="IPR020057">
    <property type="entry name" value="Ribosomal_bL25_b-dom"/>
</dbReference>
<dbReference type="GO" id="GO:0022625">
    <property type="term" value="C:cytosolic large ribosomal subunit"/>
    <property type="evidence" value="ECO:0007669"/>
    <property type="project" value="TreeGrafter"/>
</dbReference>
<accession>A0A645AYI2</accession>
<evidence type="ECO:0000256" key="4">
    <source>
        <dbReference type="ARBA" id="ARBA00023274"/>
    </source>
</evidence>
<gene>
    <name evidence="7" type="primary">rplY_23</name>
    <name evidence="7" type="ORF">SDC9_104670</name>
</gene>
<evidence type="ECO:0000256" key="3">
    <source>
        <dbReference type="ARBA" id="ARBA00022980"/>
    </source>
</evidence>
<dbReference type="InterPro" id="IPR029751">
    <property type="entry name" value="Ribosomal_L25_dom"/>
</dbReference>
<reference evidence="7" key="1">
    <citation type="submission" date="2019-08" db="EMBL/GenBank/DDBJ databases">
        <authorList>
            <person name="Kucharzyk K."/>
            <person name="Murdoch R.W."/>
            <person name="Higgins S."/>
            <person name="Loffler F."/>
        </authorList>
    </citation>
    <scope>NUCLEOTIDE SEQUENCE</scope>
</reference>
<feature type="domain" description="Large ribosomal subunit protein bL25 beta" evidence="6">
    <location>
        <begin position="100"/>
        <end position="180"/>
    </location>
</feature>
<dbReference type="PANTHER" id="PTHR33284">
    <property type="entry name" value="RIBOSOMAL PROTEIN L25/GLN-TRNA SYNTHETASE, ANTI-CODON-BINDING DOMAIN-CONTAINING PROTEIN"/>
    <property type="match status" value="1"/>
</dbReference>
<comment type="caution">
    <text evidence="7">The sequence shown here is derived from an EMBL/GenBank/DDBJ whole genome shotgun (WGS) entry which is preliminary data.</text>
</comment>
<dbReference type="InterPro" id="IPR020056">
    <property type="entry name" value="Rbsml_bL25/Gln-tRNA_synth_N"/>
</dbReference>
<dbReference type="Gene3D" id="2.40.240.10">
    <property type="entry name" value="Ribosomal Protein L25, Chain P"/>
    <property type="match status" value="1"/>
</dbReference>
<dbReference type="GO" id="GO:0008097">
    <property type="term" value="F:5S rRNA binding"/>
    <property type="evidence" value="ECO:0007669"/>
    <property type="project" value="InterPro"/>
</dbReference>
<sequence length="194" mass="20868">MKTITLVGKKRELSNKQAIKQLRRDAQVPCVLYGPKVENIHFSVDAKELNNVLNTPNSYIIELEIEGAKHLAVYHAAHFHPVTDEALHIDFLAVSQERPVTISVPIAITGNSEGVRQGGKLIVSTRKIKISANINDLPDTVSVDITNLKLGKTIVAGDLSYDNINILTPKSTIICAVKMTRAAIGAAAAAAAGK</sequence>
<dbReference type="CDD" id="cd00495">
    <property type="entry name" value="Ribosomal_L25_TL5_CTC"/>
    <property type="match status" value="1"/>
</dbReference>
<dbReference type="HAMAP" id="MF_01334">
    <property type="entry name" value="Ribosomal_bL25_CTC"/>
    <property type="match status" value="1"/>
</dbReference>
<dbReference type="InterPro" id="IPR037121">
    <property type="entry name" value="Ribosomal_bL25_C"/>
</dbReference>
<evidence type="ECO:0000313" key="7">
    <source>
        <dbReference type="EMBL" id="MPM57846.1"/>
    </source>
</evidence>
<evidence type="ECO:0000256" key="2">
    <source>
        <dbReference type="ARBA" id="ARBA00022884"/>
    </source>
</evidence>
<dbReference type="AlphaFoldDB" id="A0A645AYI2"/>
<dbReference type="NCBIfam" id="TIGR00731">
    <property type="entry name" value="bL25_bact_ctc"/>
    <property type="match status" value="1"/>
</dbReference>
<protein>
    <submittedName>
        <fullName evidence="7">50S ribosomal protein L25</fullName>
    </submittedName>
</protein>
<dbReference type="SUPFAM" id="SSF50715">
    <property type="entry name" value="Ribosomal protein L25-like"/>
    <property type="match status" value="1"/>
</dbReference>